<dbReference type="Pfam" id="PF00067">
    <property type="entry name" value="p450"/>
    <property type="match status" value="2"/>
</dbReference>
<comment type="caution">
    <text evidence="8">The sequence shown here is derived from an EMBL/GenBank/DDBJ whole genome shotgun (WGS) entry which is preliminary data.</text>
</comment>
<evidence type="ECO:0000256" key="5">
    <source>
        <dbReference type="PIRSR" id="PIRSR602401-1"/>
    </source>
</evidence>
<dbReference type="CDD" id="cd11040">
    <property type="entry name" value="CYP7_CYP8-like"/>
    <property type="match status" value="1"/>
</dbReference>
<dbReference type="InterPro" id="IPR002401">
    <property type="entry name" value="Cyt_P450_E_grp-I"/>
</dbReference>
<sequence>MFSEVPSLRQVVVAALLFSIPFQFSYFVTWLLFFTTVRSKASGKKPPTLPYCIPILGSVVSYVADPLKFITTIGANEELSPLRIKLFTQEVVLLRGSGNIEQLWRQSRLSSSTAIFSFVLSYMFGMGKRAARRYQLDDSGANARPHPDSRVLPHNRIDYRTHQGLHQFLLGSGLAPLFDRFQRLFSARLARIEATGGTDGEGSWVEKADFFDFMALELTPATITAMCGPTLLRLSPDFPRLFWEYNEWIPAFSKGLPRLFIPKAYAVRDGLLESIKAWHRYATRETSKLEVKPAGEEDPFWGSKFFRDRQSTLLAVDDYDEDAIASEDFGSIWGFNTNAILASIWATLDVFRDPELLGRVRREVEQCSTSTTECGLDMDELQRRPLLQAVCAETLRLRVHVYISRYAEREELNIGGDQWSIPPKSVVLVSTTTAHLDEGAWNTGRGGRHPVDAFWADRFLVVPGDDEKYGPMKAAATQGRPAATAKRGQLHRRDSLVDDMGGIGKGTVEEIRFAGDSVGSGSLFPFGGGARMCPGRHFAKREMLLTMALMVRDFDVEVTADSKALEMGWKDFGLGTQRPKGRVPFRLRRRRFGVALQVQG</sequence>
<dbReference type="PANTHER" id="PTHR24304">
    <property type="entry name" value="CYTOCHROME P450 FAMILY 7"/>
    <property type="match status" value="1"/>
</dbReference>
<dbReference type="OrthoDB" id="3366823at2759"/>
<keyword evidence="2 5" id="KW-0349">Heme</keyword>
<evidence type="ECO:0000256" key="7">
    <source>
        <dbReference type="SAM" id="Phobius"/>
    </source>
</evidence>
<keyword evidence="4 5" id="KW-0408">Iron</keyword>
<proteinExistence type="inferred from homology"/>
<protein>
    <submittedName>
        <fullName evidence="8">Nacht and ankyrin domain protein</fullName>
    </submittedName>
</protein>
<keyword evidence="7" id="KW-1133">Transmembrane helix</keyword>
<dbReference type="InterPro" id="IPR036396">
    <property type="entry name" value="Cyt_P450_sf"/>
</dbReference>
<feature type="transmembrane region" description="Helical" evidence="7">
    <location>
        <begin position="12"/>
        <end position="35"/>
    </location>
</feature>
<dbReference type="PANTHER" id="PTHR24304:SF2">
    <property type="entry name" value="24-HYDROXYCHOLESTEROL 7-ALPHA-HYDROXYLASE"/>
    <property type="match status" value="1"/>
</dbReference>
<dbReference type="PROSITE" id="PS00086">
    <property type="entry name" value="CYTOCHROME_P450"/>
    <property type="match status" value="1"/>
</dbReference>
<dbReference type="SUPFAM" id="SSF48264">
    <property type="entry name" value="Cytochrome P450"/>
    <property type="match status" value="1"/>
</dbReference>
<evidence type="ECO:0000256" key="4">
    <source>
        <dbReference type="ARBA" id="ARBA00023004"/>
    </source>
</evidence>
<keyword evidence="7" id="KW-0472">Membrane</keyword>
<reference evidence="8 9" key="1">
    <citation type="submission" date="2016-10" db="EMBL/GenBank/DDBJ databases">
        <title>Proteomics and genomics reveal pathogen-plant mechanisms compatible with a hemibiotrophic lifestyle of Diplodia corticola.</title>
        <authorList>
            <person name="Fernandes I."/>
            <person name="De Jonge R."/>
            <person name="Van De Peer Y."/>
            <person name="Devreese B."/>
            <person name="Alves A."/>
            <person name="Esteves A.C."/>
        </authorList>
    </citation>
    <scope>NUCLEOTIDE SEQUENCE [LARGE SCALE GENOMIC DNA]</scope>
    <source>
        <strain evidence="8 9">CBS 112549</strain>
    </source>
</reference>
<dbReference type="InterPro" id="IPR001128">
    <property type="entry name" value="Cyt_P450"/>
</dbReference>
<dbReference type="AlphaFoldDB" id="A0A1J9RJ38"/>
<dbReference type="Proteomes" id="UP000183809">
    <property type="component" value="Unassembled WGS sequence"/>
</dbReference>
<name>A0A1J9RJ38_9PEZI</name>
<keyword evidence="3 5" id="KW-0479">Metal-binding</keyword>
<comment type="similarity">
    <text evidence="1 6">Belongs to the cytochrome P450 family.</text>
</comment>
<dbReference type="GeneID" id="31010234"/>
<keyword evidence="9" id="KW-1185">Reference proteome</keyword>
<dbReference type="EMBL" id="MNUE01000001">
    <property type="protein sequence ID" value="OJD40672.1"/>
    <property type="molecule type" value="Genomic_DNA"/>
</dbReference>
<dbReference type="RefSeq" id="XP_020135515.1">
    <property type="nucleotide sequence ID" value="XM_020269975.1"/>
</dbReference>
<comment type="cofactor">
    <cofactor evidence="5">
        <name>heme</name>
        <dbReference type="ChEBI" id="CHEBI:30413"/>
    </cofactor>
</comment>
<evidence type="ECO:0000313" key="8">
    <source>
        <dbReference type="EMBL" id="OJD40672.1"/>
    </source>
</evidence>
<accession>A0A1J9RJ38</accession>
<dbReference type="PRINTS" id="PR00463">
    <property type="entry name" value="EP450I"/>
</dbReference>
<evidence type="ECO:0000256" key="6">
    <source>
        <dbReference type="RuleBase" id="RU000461"/>
    </source>
</evidence>
<dbReference type="Gene3D" id="1.10.630.10">
    <property type="entry name" value="Cytochrome P450"/>
    <property type="match status" value="1"/>
</dbReference>
<dbReference type="InterPro" id="IPR017972">
    <property type="entry name" value="Cyt_P450_CS"/>
</dbReference>
<feature type="binding site" description="axial binding residue" evidence="5">
    <location>
        <position position="533"/>
    </location>
    <ligand>
        <name>heme</name>
        <dbReference type="ChEBI" id="CHEBI:30413"/>
    </ligand>
    <ligandPart>
        <name>Fe</name>
        <dbReference type="ChEBI" id="CHEBI:18248"/>
    </ligandPart>
</feature>
<dbReference type="InterPro" id="IPR050529">
    <property type="entry name" value="CYP450_sterol_14alpha_dmase"/>
</dbReference>
<keyword evidence="6" id="KW-0503">Monooxygenase</keyword>
<evidence type="ECO:0000256" key="3">
    <source>
        <dbReference type="ARBA" id="ARBA00022723"/>
    </source>
</evidence>
<evidence type="ECO:0000313" key="9">
    <source>
        <dbReference type="Proteomes" id="UP000183809"/>
    </source>
</evidence>
<dbReference type="GO" id="GO:0016705">
    <property type="term" value="F:oxidoreductase activity, acting on paired donors, with incorporation or reduction of molecular oxygen"/>
    <property type="evidence" value="ECO:0007669"/>
    <property type="project" value="InterPro"/>
</dbReference>
<dbReference type="GO" id="GO:0005506">
    <property type="term" value="F:iron ion binding"/>
    <property type="evidence" value="ECO:0007669"/>
    <property type="project" value="InterPro"/>
</dbReference>
<dbReference type="GO" id="GO:0008395">
    <property type="term" value="F:steroid hydroxylase activity"/>
    <property type="evidence" value="ECO:0007669"/>
    <property type="project" value="TreeGrafter"/>
</dbReference>
<gene>
    <name evidence="8" type="ORF">BKCO1_1000564</name>
</gene>
<keyword evidence="6" id="KW-0560">Oxidoreductase</keyword>
<dbReference type="GO" id="GO:0020037">
    <property type="term" value="F:heme binding"/>
    <property type="evidence" value="ECO:0007669"/>
    <property type="project" value="InterPro"/>
</dbReference>
<evidence type="ECO:0000256" key="1">
    <source>
        <dbReference type="ARBA" id="ARBA00010617"/>
    </source>
</evidence>
<organism evidence="8 9">
    <name type="scientific">Diplodia corticola</name>
    <dbReference type="NCBI Taxonomy" id="236234"/>
    <lineage>
        <taxon>Eukaryota</taxon>
        <taxon>Fungi</taxon>
        <taxon>Dikarya</taxon>
        <taxon>Ascomycota</taxon>
        <taxon>Pezizomycotina</taxon>
        <taxon>Dothideomycetes</taxon>
        <taxon>Dothideomycetes incertae sedis</taxon>
        <taxon>Botryosphaeriales</taxon>
        <taxon>Botryosphaeriaceae</taxon>
        <taxon>Diplodia</taxon>
    </lineage>
</organism>
<evidence type="ECO:0000256" key="2">
    <source>
        <dbReference type="ARBA" id="ARBA00022617"/>
    </source>
</evidence>
<dbReference type="STRING" id="236234.A0A1J9RJ38"/>
<keyword evidence="7" id="KW-0812">Transmembrane</keyword>